<protein>
    <submittedName>
        <fullName evidence="2">Ovule protein</fullName>
    </submittedName>
</protein>
<dbReference type="AlphaFoldDB" id="A0A1I7WRI0"/>
<organism evidence="1 2">
    <name type="scientific">Heterorhabditis bacteriophora</name>
    <name type="common">Entomopathogenic nematode worm</name>
    <dbReference type="NCBI Taxonomy" id="37862"/>
    <lineage>
        <taxon>Eukaryota</taxon>
        <taxon>Metazoa</taxon>
        <taxon>Ecdysozoa</taxon>
        <taxon>Nematoda</taxon>
        <taxon>Chromadorea</taxon>
        <taxon>Rhabditida</taxon>
        <taxon>Rhabditina</taxon>
        <taxon>Rhabditomorpha</taxon>
        <taxon>Strongyloidea</taxon>
        <taxon>Heterorhabditidae</taxon>
        <taxon>Heterorhabditis</taxon>
    </lineage>
</organism>
<sequence>MISYALPLLYHHSTMHTILEVKINMSSSSSYSVSAIDVNITHSLRSTENDWQWFTESTLSYADEKEIFASRCLKPSVDNKYLFYF</sequence>
<evidence type="ECO:0000313" key="1">
    <source>
        <dbReference type="Proteomes" id="UP000095283"/>
    </source>
</evidence>
<name>A0A1I7WRI0_HETBA</name>
<reference evidence="2" key="1">
    <citation type="submission" date="2016-11" db="UniProtKB">
        <authorList>
            <consortium name="WormBaseParasite"/>
        </authorList>
    </citation>
    <scope>IDENTIFICATION</scope>
</reference>
<accession>A0A1I7WRI0</accession>
<dbReference type="Proteomes" id="UP000095283">
    <property type="component" value="Unplaced"/>
</dbReference>
<dbReference type="WBParaSite" id="Hba_07749">
    <property type="protein sequence ID" value="Hba_07749"/>
    <property type="gene ID" value="Hba_07749"/>
</dbReference>
<evidence type="ECO:0000313" key="2">
    <source>
        <dbReference type="WBParaSite" id="Hba_07749"/>
    </source>
</evidence>
<proteinExistence type="predicted"/>
<keyword evidence="1" id="KW-1185">Reference proteome</keyword>